<dbReference type="Pfam" id="PF02098">
    <property type="entry name" value="His_binding"/>
    <property type="match status" value="1"/>
</dbReference>
<dbReference type="AlphaFoldDB" id="A0A1E1XV96"/>
<dbReference type="GO" id="GO:0043176">
    <property type="term" value="F:amine binding"/>
    <property type="evidence" value="ECO:0007669"/>
    <property type="project" value="InterPro"/>
</dbReference>
<dbReference type="GO" id="GO:0030682">
    <property type="term" value="P:symbiont-mediated perturbation of host defenses"/>
    <property type="evidence" value="ECO:0007669"/>
    <property type="project" value="InterPro"/>
</dbReference>
<reference evidence="1" key="1">
    <citation type="submission" date="2016-09" db="EMBL/GenBank/DDBJ databases">
        <authorList>
            <person name="Capua I."/>
            <person name="De Benedictis P."/>
            <person name="Joannis T."/>
            <person name="Lombin L.H."/>
            <person name="Cattoli G."/>
        </authorList>
    </citation>
    <scope>NUCLEOTIDE SEQUENCE</scope>
</reference>
<organism evidence="1">
    <name type="scientific">Amblyomma sculptum</name>
    <name type="common">Tick</name>
    <dbReference type="NCBI Taxonomy" id="1581419"/>
    <lineage>
        <taxon>Eukaryota</taxon>
        <taxon>Metazoa</taxon>
        <taxon>Ecdysozoa</taxon>
        <taxon>Arthropoda</taxon>
        <taxon>Chelicerata</taxon>
        <taxon>Arachnida</taxon>
        <taxon>Acari</taxon>
        <taxon>Parasitiformes</taxon>
        <taxon>Ixodida</taxon>
        <taxon>Ixodoidea</taxon>
        <taxon>Ixodidae</taxon>
        <taxon>Amblyomminae</taxon>
        <taxon>Amblyomma</taxon>
    </lineage>
</organism>
<dbReference type="EMBL" id="GFAA01000398">
    <property type="protein sequence ID" value="JAU03037.1"/>
    <property type="molecule type" value="mRNA"/>
</dbReference>
<name>A0A1E1XV96_AMBSC</name>
<dbReference type="InterPro" id="IPR002970">
    <property type="entry name" value="Tick_his-bd"/>
</dbReference>
<sequence>MAEALDTRQKIWLTYRTYQRKTSGELHRCNYVVRTKREGYSYEFDQHFMYGPTRDDQHFYIDINRGSEGEPVLLVKNRTASPGVLYTMRFWDARHHCFVLTATLDDKTQCEMHVWDEDIQKLETLYDCMQDFERLCGGKKFFLYTSDCK</sequence>
<evidence type="ECO:0000313" key="1">
    <source>
        <dbReference type="EMBL" id="JAU03037.1"/>
    </source>
</evidence>
<proteinExistence type="evidence at transcript level"/>
<accession>A0A1E1XV96</accession>
<dbReference type="SUPFAM" id="SSF50814">
    <property type="entry name" value="Lipocalins"/>
    <property type="match status" value="1"/>
</dbReference>
<reference evidence="1" key="2">
    <citation type="journal article" date="2017" name="Front. Cell. Infect. Microbiol.">
        <title>Analysis of the Salivary Gland Transcriptome of Unfed and Partially Fed Amblyomma sculptum Ticks and Descriptive Proteome of the Saliva.</title>
        <authorList>
            <person name="Esteves E."/>
            <person name="Maruyama S.R."/>
            <person name="Kawahara R."/>
            <person name="Fujita A."/>
            <person name="Martins L.A."/>
            <person name="Righi A.A."/>
            <person name="Costa F.B."/>
            <person name="Palmisano G."/>
            <person name="Labruna M.B."/>
            <person name="Sa-Nunes A."/>
            <person name="Ribeiro J.M.C."/>
            <person name="Fogaca A.C."/>
        </authorList>
    </citation>
    <scope>NUCLEOTIDE SEQUENCE</scope>
</reference>
<protein>
    <submittedName>
        <fullName evidence="1">Putative lipocalin-2 25 lipocalin</fullName>
    </submittedName>
</protein>
<dbReference type="Gene3D" id="2.40.128.20">
    <property type="match status" value="1"/>
</dbReference>
<dbReference type="InterPro" id="IPR012674">
    <property type="entry name" value="Calycin"/>
</dbReference>